<dbReference type="Pfam" id="PF00931">
    <property type="entry name" value="NB-ARC"/>
    <property type="match status" value="1"/>
</dbReference>
<dbReference type="PANTHER" id="PTHR46082">
    <property type="entry name" value="ATP/GTP-BINDING PROTEIN-RELATED"/>
    <property type="match status" value="1"/>
</dbReference>
<evidence type="ECO:0000259" key="2">
    <source>
        <dbReference type="Pfam" id="PF07859"/>
    </source>
</evidence>
<dbReference type="Pfam" id="PF13374">
    <property type="entry name" value="TPR_10"/>
    <property type="match status" value="1"/>
</dbReference>
<evidence type="ECO:0000259" key="1">
    <source>
        <dbReference type="Pfam" id="PF00931"/>
    </source>
</evidence>
<evidence type="ECO:0000313" key="4">
    <source>
        <dbReference type="Proteomes" id="UP001221413"/>
    </source>
</evidence>
<dbReference type="Pfam" id="PF13424">
    <property type="entry name" value="TPR_12"/>
    <property type="match status" value="1"/>
</dbReference>
<protein>
    <submittedName>
        <fullName evidence="3">Uncharacterized protein</fullName>
    </submittedName>
</protein>
<feature type="domain" description="NB-ARC" evidence="1">
    <location>
        <begin position="343"/>
        <end position="504"/>
    </location>
</feature>
<dbReference type="Gene3D" id="3.40.50.1820">
    <property type="entry name" value="alpha/beta hydrolase"/>
    <property type="match status" value="1"/>
</dbReference>
<dbReference type="SUPFAM" id="SSF52540">
    <property type="entry name" value="P-loop containing nucleoside triphosphate hydrolases"/>
    <property type="match status" value="1"/>
</dbReference>
<organism evidence="3 4">
    <name type="scientific">Drechslerella dactyloides</name>
    <name type="common">Nematode-trapping fungus</name>
    <name type="synonym">Arthrobotrys dactyloides</name>
    <dbReference type="NCBI Taxonomy" id="74499"/>
    <lineage>
        <taxon>Eukaryota</taxon>
        <taxon>Fungi</taxon>
        <taxon>Dikarya</taxon>
        <taxon>Ascomycota</taxon>
        <taxon>Pezizomycotina</taxon>
        <taxon>Orbiliomycetes</taxon>
        <taxon>Orbiliales</taxon>
        <taxon>Orbiliaceae</taxon>
        <taxon>Drechslerella</taxon>
    </lineage>
</organism>
<dbReference type="InterPro" id="IPR027417">
    <property type="entry name" value="P-loop_NTPase"/>
</dbReference>
<accession>A0AAD6NKL7</accession>
<dbReference type="InterPro" id="IPR002182">
    <property type="entry name" value="NB-ARC"/>
</dbReference>
<dbReference type="EMBL" id="JAQGDS010000004">
    <property type="protein sequence ID" value="KAJ6261505.1"/>
    <property type="molecule type" value="Genomic_DNA"/>
</dbReference>
<dbReference type="AlphaFoldDB" id="A0AAD6NKL7"/>
<dbReference type="GO" id="GO:0043531">
    <property type="term" value="F:ADP binding"/>
    <property type="evidence" value="ECO:0007669"/>
    <property type="project" value="InterPro"/>
</dbReference>
<dbReference type="SUPFAM" id="SSF53474">
    <property type="entry name" value="alpha/beta-Hydrolases"/>
    <property type="match status" value="1"/>
</dbReference>
<feature type="domain" description="Alpha/beta hydrolase fold-3" evidence="2">
    <location>
        <begin position="91"/>
        <end position="301"/>
    </location>
</feature>
<comment type="caution">
    <text evidence="3">The sequence shown here is derived from an EMBL/GenBank/DDBJ whole genome shotgun (WGS) entry which is preliminary data.</text>
</comment>
<dbReference type="InterPro" id="IPR011990">
    <property type="entry name" value="TPR-like_helical_dom_sf"/>
</dbReference>
<reference evidence="3" key="1">
    <citation type="submission" date="2023-01" db="EMBL/GenBank/DDBJ databases">
        <title>The chitinases involved in constricting ring structure development in the nematode-trapping fungus Drechslerella dactyloides.</title>
        <authorList>
            <person name="Wang R."/>
            <person name="Zhang L."/>
            <person name="Tang P."/>
            <person name="Li S."/>
            <person name="Liang L."/>
        </authorList>
    </citation>
    <scope>NUCLEOTIDE SEQUENCE</scope>
    <source>
        <strain evidence="3">YMF1.00031</strain>
    </source>
</reference>
<dbReference type="SUPFAM" id="SSF48452">
    <property type="entry name" value="TPR-like"/>
    <property type="match status" value="1"/>
</dbReference>
<dbReference type="Proteomes" id="UP001221413">
    <property type="component" value="Unassembled WGS sequence"/>
</dbReference>
<keyword evidence="4" id="KW-1185">Reference proteome</keyword>
<proteinExistence type="predicted"/>
<dbReference type="InterPro" id="IPR053137">
    <property type="entry name" value="NLR-like"/>
</dbReference>
<dbReference type="Pfam" id="PF07859">
    <property type="entry name" value="Abhydrolase_3"/>
    <property type="match status" value="1"/>
</dbReference>
<dbReference type="Gene3D" id="3.40.50.300">
    <property type="entry name" value="P-loop containing nucleotide triphosphate hydrolases"/>
    <property type="match status" value="1"/>
</dbReference>
<gene>
    <name evidence="3" type="ORF">Dda_4175</name>
</gene>
<evidence type="ECO:0000313" key="3">
    <source>
        <dbReference type="EMBL" id="KAJ6261505.1"/>
    </source>
</evidence>
<dbReference type="GO" id="GO:0016787">
    <property type="term" value="F:hydrolase activity"/>
    <property type="evidence" value="ECO:0007669"/>
    <property type="project" value="InterPro"/>
</dbReference>
<dbReference type="InterPro" id="IPR029058">
    <property type="entry name" value="AB_hydrolase_fold"/>
</dbReference>
<dbReference type="PANTHER" id="PTHR46082:SF6">
    <property type="entry name" value="AAA+ ATPASE DOMAIN-CONTAINING PROTEIN-RELATED"/>
    <property type="match status" value="1"/>
</dbReference>
<sequence>MWPFIRISLEPLFTLLSRRPVPFSIRWRYFAFTPGFLLINSIKYFPWLFSSAYRAYYIPSAHGTHQIRFIVFEPTYSAASPSRSKPRPLHLVVHGGAFLQGLAEQDAYIANRVCRETGAVTVSVQYRGAPRFPFPAAHDDVDDVLAHLLSPEWVQRFNIDLNNVTVSGVSAGGNLALSASLHHIGRIAAAVALCTVVELRKAPWEKPIPANYPKSDPLAFMLPVFDAYAGPERQKNLTNERLNVILAPADKLPRDMLFLVPTKDILLHEQTVLVERLKKETEGSGRRVETVFYEDEIHGWIDSQPPAKLLSTLPFHQNPDFVNRGDTLTEIDKRCSRPGGRAALVGLGGVGKSQLAIEYFFNVREKPQRIQVFWVYGSSTAKFVAAYKDIADKLQLPGRDDSTANMLHLVHNWLCSEDSGRWFMVLDSADDKNLFFPQEHSAASKGSVSSIKLADFLPKSQNGSILITSRNRDLARKLIGRDIDVLEIQQMSLDEGLRLLQNKLSRPSKPVVELRSGPDSEPAKALLAALGYMPLAISQAAAYINQRYPPVTIQGYLQQFHDSDERREELLTRESLDLCREEGASNSILATYQISFNPQGIPGFMIWNHFDGNPDAENGRNRRHKIDSDLGFLIDLSLVATNPDGDTFVMHPLVQFATRTCLKSMKIEGRVRQKFLAVLSEEFPYGDIGTWSQCQLLLPHVEPWVNMQLTNNEDAACWTKVMTKAAWYLQGRGLYTQAKFMLRRSWETGKQVLGINHPYTFVSARLLATVLSLQGSSEEAEQILQGVLELDKNQLDCRHCLGFVLHSKGKYEEAERLFRQLSKEYEEREGKKVLSTLMVLNNRAAALEALGEFGEAESIIRQLETRSSAHNIKEMSPANTRLLDNEAGEAPESRFTHSSSFLPLGLSRPLKTPPRAMRIAVALLTCIAVFLGLSFSHLGPSLAAESKFAFNFHSSPSTHDTSRPLILYAYHETENARRNALFFIAHGLHAAADFVFILNGETNLTESLPVASNIRSVQRSNTCYDMGAYKEVLTADDGAVLKRYSRFILMNASIRGPFLPPWSRECWSDVFLEKVTDTTKLVGMTYNCKSYFGFPHIQSMILATDRTGLDAILPRLSCASDWMSAVYMESNTTEAIWDAGYSVFALMSAYSSHSDYPAVCTNGDVLFEGAYFGSTLHPYDTVFQKANRNYGVNTLARLTEWTDAAGYSSWEVCGRGAREKMGPLGGWGRWNQTPFE</sequence>
<name>A0AAD6NKL7_DREDA</name>
<dbReference type="Gene3D" id="1.25.40.10">
    <property type="entry name" value="Tetratricopeptide repeat domain"/>
    <property type="match status" value="1"/>
</dbReference>
<dbReference type="InterPro" id="IPR013094">
    <property type="entry name" value="AB_hydrolase_3"/>
</dbReference>